<name>A0ACC2ECB2_DIPCM</name>
<proteinExistence type="predicted"/>
<reference evidence="2" key="1">
    <citation type="journal article" date="2024" name="Proc. Natl. Acad. Sci. U.S.A.">
        <title>Extraordinary preservation of gene collinearity over three hundred million years revealed in homosporous lycophytes.</title>
        <authorList>
            <person name="Li C."/>
            <person name="Wickell D."/>
            <person name="Kuo L.Y."/>
            <person name="Chen X."/>
            <person name="Nie B."/>
            <person name="Liao X."/>
            <person name="Peng D."/>
            <person name="Ji J."/>
            <person name="Jenkins J."/>
            <person name="Williams M."/>
            <person name="Shu S."/>
            <person name="Plott C."/>
            <person name="Barry K."/>
            <person name="Rajasekar S."/>
            <person name="Grimwood J."/>
            <person name="Han X."/>
            <person name="Sun S."/>
            <person name="Hou Z."/>
            <person name="He W."/>
            <person name="Dai G."/>
            <person name="Sun C."/>
            <person name="Schmutz J."/>
            <person name="Leebens-Mack J.H."/>
            <person name="Li F.W."/>
            <person name="Wang L."/>
        </authorList>
    </citation>
    <scope>NUCLEOTIDE SEQUENCE [LARGE SCALE GENOMIC DNA]</scope>
    <source>
        <strain evidence="2">cv. PW_Plant_1</strain>
    </source>
</reference>
<gene>
    <name evidence="1" type="ORF">O6H91_03G133000</name>
</gene>
<comment type="caution">
    <text evidence="1">The sequence shown here is derived from an EMBL/GenBank/DDBJ whole genome shotgun (WGS) entry which is preliminary data.</text>
</comment>
<organism evidence="1 2">
    <name type="scientific">Diphasiastrum complanatum</name>
    <name type="common">Issler's clubmoss</name>
    <name type="synonym">Lycopodium complanatum</name>
    <dbReference type="NCBI Taxonomy" id="34168"/>
    <lineage>
        <taxon>Eukaryota</taxon>
        <taxon>Viridiplantae</taxon>
        <taxon>Streptophyta</taxon>
        <taxon>Embryophyta</taxon>
        <taxon>Tracheophyta</taxon>
        <taxon>Lycopodiopsida</taxon>
        <taxon>Lycopodiales</taxon>
        <taxon>Lycopodiaceae</taxon>
        <taxon>Lycopodioideae</taxon>
        <taxon>Diphasiastrum</taxon>
    </lineage>
</organism>
<sequence>MLSPTTSKLILRATCTAIGIGFPVYATFKALEKKDQAEQEEWLVYWAVYGCFNVAEAFSDKLLSWFPYYYHAKLVFLIWLQLPFNYGSRHLFAFYLRPLLIKYQNRLDRIVDGTRKDINNFVSSHRKEIHYIANSAQKVAFSAFRAAEELVRTPRRHQSPSVNSENVNSTAD</sequence>
<evidence type="ECO:0000313" key="1">
    <source>
        <dbReference type="EMBL" id="KAJ7563987.1"/>
    </source>
</evidence>
<accession>A0ACC2ECB2</accession>
<dbReference type="Proteomes" id="UP001162992">
    <property type="component" value="Chromosome 3"/>
</dbReference>
<keyword evidence="2" id="KW-1185">Reference proteome</keyword>
<dbReference type="EMBL" id="CM055094">
    <property type="protein sequence ID" value="KAJ7563987.1"/>
    <property type="molecule type" value="Genomic_DNA"/>
</dbReference>
<protein>
    <submittedName>
        <fullName evidence="1">Uncharacterized protein</fullName>
    </submittedName>
</protein>
<evidence type="ECO:0000313" key="2">
    <source>
        <dbReference type="Proteomes" id="UP001162992"/>
    </source>
</evidence>